<proteinExistence type="predicted"/>
<keyword evidence="2" id="KW-1185">Reference proteome</keyword>
<sequence>MGFLDKLFGGTKDYPPLPEDNAAQARLEQVKGPLEELAQRVSDPLEVVPADRQAFVFVGKPPKRFGIAWVHDDKVSGLKELADDHKLSQVEVGKMINELGQAYEHASAAPRFSTEVGGKKVVVIPSDGLEREVHQIIERATH</sequence>
<protein>
    <submittedName>
        <fullName evidence="1">Uncharacterized protein</fullName>
    </submittedName>
</protein>
<accession>A0A011NMU2</accession>
<gene>
    <name evidence="1" type="ORF">AW11_03987</name>
</gene>
<dbReference type="PATRIC" id="fig|1454004.3.peg.4089"/>
<dbReference type="EMBL" id="JEMY01000076">
    <property type="protein sequence ID" value="EXI84038.1"/>
    <property type="molecule type" value="Genomic_DNA"/>
</dbReference>
<evidence type="ECO:0000313" key="1">
    <source>
        <dbReference type="EMBL" id="EXI84038.1"/>
    </source>
</evidence>
<organism evidence="1 2">
    <name type="scientific">Accumulibacter regalis</name>
    <dbReference type="NCBI Taxonomy" id="522306"/>
    <lineage>
        <taxon>Bacteria</taxon>
        <taxon>Pseudomonadati</taxon>
        <taxon>Pseudomonadota</taxon>
        <taxon>Betaproteobacteria</taxon>
        <taxon>Candidatus Accumulibacter</taxon>
    </lineage>
</organism>
<name>A0A011NMU2_ACCRE</name>
<dbReference type="Proteomes" id="UP000022141">
    <property type="component" value="Unassembled WGS sequence"/>
</dbReference>
<evidence type="ECO:0000313" key="2">
    <source>
        <dbReference type="Proteomes" id="UP000022141"/>
    </source>
</evidence>
<dbReference type="AlphaFoldDB" id="A0A011NMU2"/>
<reference evidence="1" key="1">
    <citation type="submission" date="2014-02" db="EMBL/GenBank/DDBJ databases">
        <title>Expanding our view of genomic diversity in Candidatus Accumulibacter clades.</title>
        <authorList>
            <person name="Skennerton C.T."/>
            <person name="Barr J.J."/>
            <person name="Slater F.R."/>
            <person name="Bond P.L."/>
            <person name="Tyson G.W."/>
        </authorList>
    </citation>
    <scope>NUCLEOTIDE SEQUENCE [LARGE SCALE GENOMIC DNA]</scope>
</reference>
<comment type="caution">
    <text evidence="1">The sequence shown here is derived from an EMBL/GenBank/DDBJ whole genome shotgun (WGS) entry which is preliminary data.</text>
</comment>
<dbReference type="eggNOG" id="ENOG50333QT">
    <property type="taxonomic scope" value="Bacteria"/>
</dbReference>